<evidence type="ECO:0000313" key="3">
    <source>
        <dbReference type="Proteomes" id="UP000319817"/>
    </source>
</evidence>
<keyword evidence="1" id="KW-0472">Membrane</keyword>
<keyword evidence="1" id="KW-0812">Transmembrane</keyword>
<organism evidence="2 3">
    <name type="scientific">Stieleria marina</name>
    <dbReference type="NCBI Taxonomy" id="1930275"/>
    <lineage>
        <taxon>Bacteria</taxon>
        <taxon>Pseudomonadati</taxon>
        <taxon>Planctomycetota</taxon>
        <taxon>Planctomycetia</taxon>
        <taxon>Pirellulales</taxon>
        <taxon>Pirellulaceae</taxon>
        <taxon>Stieleria</taxon>
    </lineage>
</organism>
<reference evidence="2 3" key="1">
    <citation type="submission" date="2019-02" db="EMBL/GenBank/DDBJ databases">
        <title>Deep-cultivation of Planctomycetes and their phenomic and genomic characterization uncovers novel biology.</title>
        <authorList>
            <person name="Wiegand S."/>
            <person name="Jogler M."/>
            <person name="Boedeker C."/>
            <person name="Pinto D."/>
            <person name="Vollmers J."/>
            <person name="Rivas-Marin E."/>
            <person name="Kohn T."/>
            <person name="Peeters S.H."/>
            <person name="Heuer A."/>
            <person name="Rast P."/>
            <person name="Oberbeckmann S."/>
            <person name="Bunk B."/>
            <person name="Jeske O."/>
            <person name="Meyerdierks A."/>
            <person name="Storesund J.E."/>
            <person name="Kallscheuer N."/>
            <person name="Luecker S."/>
            <person name="Lage O.M."/>
            <person name="Pohl T."/>
            <person name="Merkel B.J."/>
            <person name="Hornburger P."/>
            <person name="Mueller R.-W."/>
            <person name="Bruemmer F."/>
            <person name="Labrenz M."/>
            <person name="Spormann A.M."/>
            <person name="Op den Camp H."/>
            <person name="Overmann J."/>
            <person name="Amann R."/>
            <person name="Jetten M.S.M."/>
            <person name="Mascher T."/>
            <person name="Medema M.H."/>
            <person name="Devos D.P."/>
            <person name="Kaster A.-K."/>
            <person name="Ovreas L."/>
            <person name="Rohde M."/>
            <person name="Galperin M.Y."/>
            <person name="Jogler C."/>
        </authorList>
    </citation>
    <scope>NUCLEOTIDE SEQUENCE [LARGE SCALE GENOMIC DNA]</scope>
    <source>
        <strain evidence="2 3">K23_9</strain>
    </source>
</reference>
<feature type="transmembrane region" description="Helical" evidence="1">
    <location>
        <begin position="6"/>
        <end position="27"/>
    </location>
</feature>
<feature type="transmembrane region" description="Helical" evidence="1">
    <location>
        <begin position="105"/>
        <end position="122"/>
    </location>
</feature>
<keyword evidence="1" id="KW-1133">Transmembrane helix</keyword>
<feature type="transmembrane region" description="Helical" evidence="1">
    <location>
        <begin position="134"/>
        <end position="158"/>
    </location>
</feature>
<feature type="transmembrane region" description="Helical" evidence="1">
    <location>
        <begin position="67"/>
        <end position="93"/>
    </location>
</feature>
<keyword evidence="3" id="KW-1185">Reference proteome</keyword>
<evidence type="ECO:0000313" key="2">
    <source>
        <dbReference type="EMBL" id="QDT10538.1"/>
    </source>
</evidence>
<evidence type="ECO:0000256" key="1">
    <source>
        <dbReference type="SAM" id="Phobius"/>
    </source>
</evidence>
<feature type="transmembrane region" description="Helical" evidence="1">
    <location>
        <begin position="178"/>
        <end position="205"/>
    </location>
</feature>
<sequence length="250" mass="27141">MLVVYATRICGVVANAFVASLAVRPILVRLSMMAEKSVDILPDIDTTPRRRRDEHSVTKRISSPARYVHIATGIHFVAGMLVVCATPVILTIIDSSSVILQRHHFSVVPVIGLAMMLYAACLPATNSLLVSTGLILQTLAMVLVIFCQMACGVVVAMLKPGRPVPPGMDDKELMAAALVQGFATAILILATVIMVTTMPMLVSLWMVRKHVSLSRRIWFTGATIWLSGIAFFLFGTSLLLEKVVVLVRTT</sequence>
<gene>
    <name evidence="2" type="ORF">K239x_24950</name>
</gene>
<dbReference type="Proteomes" id="UP000319817">
    <property type="component" value="Chromosome"/>
</dbReference>
<feature type="transmembrane region" description="Helical" evidence="1">
    <location>
        <begin position="217"/>
        <end position="240"/>
    </location>
</feature>
<name>A0A517NTT8_9BACT</name>
<dbReference type="AlphaFoldDB" id="A0A517NTT8"/>
<accession>A0A517NTT8</accession>
<protein>
    <submittedName>
        <fullName evidence="2">Uncharacterized protein</fullName>
    </submittedName>
</protein>
<proteinExistence type="predicted"/>
<dbReference type="EMBL" id="CP036526">
    <property type="protein sequence ID" value="QDT10538.1"/>
    <property type="molecule type" value="Genomic_DNA"/>
</dbReference>